<keyword evidence="4" id="KW-1185">Reference proteome</keyword>
<dbReference type="GO" id="GO:0004252">
    <property type="term" value="F:serine-type endopeptidase activity"/>
    <property type="evidence" value="ECO:0007669"/>
    <property type="project" value="InterPro"/>
</dbReference>
<proteinExistence type="predicted"/>
<dbReference type="InterPro" id="IPR014721">
    <property type="entry name" value="Ribsml_uS5_D2-typ_fold_subgr"/>
</dbReference>
<feature type="transmembrane region" description="Helical" evidence="1">
    <location>
        <begin position="7"/>
        <end position="28"/>
    </location>
</feature>
<dbReference type="GO" id="GO:0004176">
    <property type="term" value="F:ATP-dependent peptidase activity"/>
    <property type="evidence" value="ECO:0007669"/>
    <property type="project" value="InterPro"/>
</dbReference>
<dbReference type="RefSeq" id="WP_035369396.1">
    <property type="nucleotide sequence ID" value="NZ_LR215050.1"/>
</dbReference>
<reference evidence="3 4" key="1">
    <citation type="submission" date="2019-01" db="EMBL/GenBank/DDBJ databases">
        <authorList>
            <consortium name="Pathogen Informatics"/>
        </authorList>
    </citation>
    <scope>NUCLEOTIDE SEQUENCE [LARGE SCALE GENOMIC DNA]</scope>
    <source>
        <strain evidence="3 4">NCTC10172</strain>
    </source>
</reference>
<dbReference type="Gene3D" id="3.30.230.10">
    <property type="match status" value="1"/>
</dbReference>
<sequence>MSKLKKIFAILFFPYIYLMLALIIPTNYSVTSPYGIKSTNDMILIEGSNTTNNLYSVSVLSTNQITAFGRMIYELNPRMSVEEISPYIRQLTLTENSRRGIIQKQASFEQSIITAFTLANEVDSTISIDYDYLGMIIDYRERKYTNLEIGDLIMEIDGKKFVDHASMLSYFNSKQEMYLKIKRFEKIIDVNFVKENNPVFSFYPKYEIKNSSPKFTIPGQSVLISGPSAGMMYTLSVYFSLINYDKIDEIIVGTGTIRHDFLVGRIGGLEQKIYGALDQGAKHFILPKSQYDEVKHLSSKINMYQVENIYEAIEVIYEIFE</sequence>
<dbReference type="EMBL" id="LR215050">
    <property type="protein sequence ID" value="VEU82508.1"/>
    <property type="molecule type" value="Genomic_DNA"/>
</dbReference>
<accession>A0A449BJ89</accession>
<evidence type="ECO:0000259" key="2">
    <source>
        <dbReference type="Pfam" id="PF05362"/>
    </source>
</evidence>
<dbReference type="Proteomes" id="UP000290909">
    <property type="component" value="Chromosome"/>
</dbReference>
<protein>
    <submittedName>
        <fullName evidence="3">Predicted secreted protein containing a PDZ domain</fullName>
    </submittedName>
</protein>
<keyword evidence="1" id="KW-0472">Membrane</keyword>
<organism evidence="3 4">
    <name type="scientific">Acholeplasma hippikon</name>
    <dbReference type="NCBI Taxonomy" id="264636"/>
    <lineage>
        <taxon>Bacteria</taxon>
        <taxon>Bacillati</taxon>
        <taxon>Mycoplasmatota</taxon>
        <taxon>Mollicutes</taxon>
        <taxon>Acholeplasmatales</taxon>
        <taxon>Acholeplasmataceae</taxon>
        <taxon>Acholeplasma</taxon>
    </lineage>
</organism>
<evidence type="ECO:0000256" key="1">
    <source>
        <dbReference type="SAM" id="Phobius"/>
    </source>
</evidence>
<dbReference type="AlphaFoldDB" id="A0A449BJ89"/>
<keyword evidence="1" id="KW-1133">Transmembrane helix</keyword>
<dbReference type="InterPro" id="IPR008269">
    <property type="entry name" value="Lon_proteolytic"/>
</dbReference>
<gene>
    <name evidence="3" type="primary">ylbL</name>
    <name evidence="3" type="ORF">NCTC10172_00522</name>
</gene>
<dbReference type="GO" id="GO:0006508">
    <property type="term" value="P:proteolysis"/>
    <property type="evidence" value="ECO:0007669"/>
    <property type="project" value="InterPro"/>
</dbReference>
<dbReference type="KEGG" id="ahk:NCTC10172_00522"/>
<dbReference type="STRING" id="1408416.GCA_000702765_00960"/>
<evidence type="ECO:0000313" key="3">
    <source>
        <dbReference type="EMBL" id="VEU82508.1"/>
    </source>
</evidence>
<feature type="domain" description="Lon proteolytic" evidence="2">
    <location>
        <begin position="215"/>
        <end position="313"/>
    </location>
</feature>
<dbReference type="SUPFAM" id="SSF54211">
    <property type="entry name" value="Ribosomal protein S5 domain 2-like"/>
    <property type="match status" value="1"/>
</dbReference>
<keyword evidence="1" id="KW-0812">Transmembrane</keyword>
<name>A0A449BJ89_9MOLU</name>
<dbReference type="InterPro" id="IPR020568">
    <property type="entry name" value="Ribosomal_Su5_D2-typ_SF"/>
</dbReference>
<evidence type="ECO:0000313" key="4">
    <source>
        <dbReference type="Proteomes" id="UP000290909"/>
    </source>
</evidence>
<dbReference type="Pfam" id="PF05362">
    <property type="entry name" value="Lon_C"/>
    <property type="match status" value="1"/>
</dbReference>